<dbReference type="InterPro" id="IPR014327">
    <property type="entry name" value="RNA_pol_sigma70_bacteroid"/>
</dbReference>
<comment type="similarity">
    <text evidence="1">Belongs to the sigma-70 factor family. ECF subfamily.</text>
</comment>
<dbReference type="InterPro" id="IPR007627">
    <property type="entry name" value="RNA_pol_sigma70_r2"/>
</dbReference>
<dbReference type="SUPFAM" id="SSF88946">
    <property type="entry name" value="Sigma2 domain of RNA polymerase sigma factors"/>
    <property type="match status" value="1"/>
</dbReference>
<dbReference type="RefSeq" id="WP_130855087.1">
    <property type="nucleotide sequence ID" value="NZ_JBHLWO010000001.1"/>
</dbReference>
<dbReference type="NCBIfam" id="TIGR02985">
    <property type="entry name" value="Sig70_bacteroi1"/>
    <property type="match status" value="1"/>
</dbReference>
<dbReference type="PANTHER" id="PTHR43133">
    <property type="entry name" value="RNA POLYMERASE ECF-TYPE SIGMA FACTO"/>
    <property type="match status" value="1"/>
</dbReference>
<comment type="caution">
    <text evidence="7">The sequence shown here is derived from an EMBL/GenBank/DDBJ whole genome shotgun (WGS) entry which is preliminary data.</text>
</comment>
<organism evidence="7 8">
    <name type="scientific">Olivibacter oleidegradans</name>
    <dbReference type="NCBI Taxonomy" id="760123"/>
    <lineage>
        <taxon>Bacteria</taxon>
        <taxon>Pseudomonadati</taxon>
        <taxon>Bacteroidota</taxon>
        <taxon>Sphingobacteriia</taxon>
        <taxon>Sphingobacteriales</taxon>
        <taxon>Sphingobacteriaceae</taxon>
        <taxon>Olivibacter</taxon>
    </lineage>
</organism>
<dbReference type="SUPFAM" id="SSF88659">
    <property type="entry name" value="Sigma3 and sigma4 domains of RNA polymerase sigma factors"/>
    <property type="match status" value="1"/>
</dbReference>
<keyword evidence="4" id="KW-0804">Transcription</keyword>
<dbReference type="InterPro" id="IPR036388">
    <property type="entry name" value="WH-like_DNA-bd_sf"/>
</dbReference>
<keyword evidence="8" id="KW-1185">Reference proteome</keyword>
<dbReference type="InterPro" id="IPR014284">
    <property type="entry name" value="RNA_pol_sigma-70_dom"/>
</dbReference>
<proteinExistence type="inferred from homology"/>
<evidence type="ECO:0000256" key="1">
    <source>
        <dbReference type="ARBA" id="ARBA00010641"/>
    </source>
</evidence>
<evidence type="ECO:0000256" key="4">
    <source>
        <dbReference type="ARBA" id="ARBA00023163"/>
    </source>
</evidence>
<dbReference type="EMBL" id="JBHLWO010000001">
    <property type="protein sequence ID" value="MFC0316864.1"/>
    <property type="molecule type" value="Genomic_DNA"/>
</dbReference>
<evidence type="ECO:0000313" key="7">
    <source>
        <dbReference type="EMBL" id="MFC0316864.1"/>
    </source>
</evidence>
<evidence type="ECO:0000256" key="3">
    <source>
        <dbReference type="ARBA" id="ARBA00023082"/>
    </source>
</evidence>
<evidence type="ECO:0000259" key="5">
    <source>
        <dbReference type="Pfam" id="PF04542"/>
    </source>
</evidence>
<dbReference type="Pfam" id="PF04542">
    <property type="entry name" value="Sigma70_r2"/>
    <property type="match status" value="1"/>
</dbReference>
<dbReference type="Gene3D" id="1.10.10.10">
    <property type="entry name" value="Winged helix-like DNA-binding domain superfamily/Winged helix DNA-binding domain"/>
    <property type="match status" value="1"/>
</dbReference>
<dbReference type="InterPro" id="IPR013324">
    <property type="entry name" value="RNA_pol_sigma_r3/r4-like"/>
</dbReference>
<keyword evidence="2" id="KW-0805">Transcription regulation</keyword>
<dbReference type="PANTHER" id="PTHR43133:SF46">
    <property type="entry name" value="RNA POLYMERASE SIGMA-70 FACTOR ECF SUBFAMILY"/>
    <property type="match status" value="1"/>
</dbReference>
<evidence type="ECO:0000259" key="6">
    <source>
        <dbReference type="Pfam" id="PF08281"/>
    </source>
</evidence>
<dbReference type="NCBIfam" id="TIGR02937">
    <property type="entry name" value="sigma70-ECF"/>
    <property type="match status" value="1"/>
</dbReference>
<dbReference type="InterPro" id="IPR013249">
    <property type="entry name" value="RNA_pol_sigma70_r4_t2"/>
</dbReference>
<gene>
    <name evidence="7" type="ORF">ACFFI0_01040</name>
</gene>
<reference evidence="7 8" key="1">
    <citation type="submission" date="2024-09" db="EMBL/GenBank/DDBJ databases">
        <authorList>
            <person name="Sun Q."/>
            <person name="Mori K."/>
        </authorList>
    </citation>
    <scope>NUCLEOTIDE SEQUENCE [LARGE SCALE GENOMIC DNA]</scope>
    <source>
        <strain evidence="7 8">CCM 7765</strain>
    </source>
</reference>
<accession>A0ABV6HDA2</accession>
<keyword evidence="3" id="KW-0731">Sigma factor</keyword>
<dbReference type="Pfam" id="PF08281">
    <property type="entry name" value="Sigma70_r4_2"/>
    <property type="match status" value="1"/>
</dbReference>
<sequence>MNQPVMSRQQEKALLLEIKQGNAYALESLMMRYEERVFQFILRLVNSRELAEEITQDVFVKIWEGREHLGKIDSIGAWMYTLGKNKAINLLKELTARAAREEYYAKDRDWSIGGEIESEEKGDIFSLVDEAVAQMPEKCQQIFILKRDEGLSNEEIADRYNLSIHTVKNQLKKSYAILRKSIVEQTLLLILYSFLSNR</sequence>
<dbReference type="InterPro" id="IPR039425">
    <property type="entry name" value="RNA_pol_sigma-70-like"/>
</dbReference>
<evidence type="ECO:0000313" key="8">
    <source>
        <dbReference type="Proteomes" id="UP001589774"/>
    </source>
</evidence>
<protein>
    <submittedName>
        <fullName evidence="7">RNA polymerase sigma-70 factor</fullName>
    </submittedName>
</protein>
<name>A0ABV6HDA2_9SPHI</name>
<evidence type="ECO:0000256" key="2">
    <source>
        <dbReference type="ARBA" id="ARBA00023015"/>
    </source>
</evidence>
<dbReference type="InterPro" id="IPR013325">
    <property type="entry name" value="RNA_pol_sigma_r2"/>
</dbReference>
<feature type="domain" description="RNA polymerase sigma factor 70 region 4 type 2" evidence="6">
    <location>
        <begin position="128"/>
        <end position="174"/>
    </location>
</feature>
<dbReference type="Proteomes" id="UP001589774">
    <property type="component" value="Unassembled WGS sequence"/>
</dbReference>
<dbReference type="Gene3D" id="1.10.1740.10">
    <property type="match status" value="1"/>
</dbReference>
<feature type="domain" description="RNA polymerase sigma-70 region 2" evidence="5">
    <location>
        <begin position="29"/>
        <end position="93"/>
    </location>
</feature>